<comment type="function">
    <text evidence="6">Transcriptional repressor that regulates multiple aspects of plant growth and development.</text>
</comment>
<evidence type="ECO:0000259" key="8">
    <source>
        <dbReference type="PROSITE" id="PS51754"/>
    </source>
</evidence>
<evidence type="ECO:0000256" key="3">
    <source>
        <dbReference type="ARBA" id="ARBA00023015"/>
    </source>
</evidence>
<protein>
    <recommendedName>
        <fullName evidence="6">Transcription repressor</fullName>
    </recommendedName>
    <alternativeName>
        <fullName evidence="6">Ovate family protein</fullName>
    </alternativeName>
</protein>
<keyword evidence="2 6" id="KW-0678">Repressor</keyword>
<dbReference type="GO" id="GO:0005634">
    <property type="term" value="C:nucleus"/>
    <property type="evidence" value="ECO:0007669"/>
    <property type="project" value="UniProtKB-SubCell"/>
</dbReference>
<keyword evidence="5 6" id="KW-0539">Nucleus</keyword>
<dbReference type="OrthoDB" id="1928390at2759"/>
<dbReference type="AlphaFoldDB" id="A0A7J7P1Q1"/>
<proteinExistence type="predicted"/>
<evidence type="ECO:0000256" key="4">
    <source>
        <dbReference type="ARBA" id="ARBA00023163"/>
    </source>
</evidence>
<keyword evidence="10" id="KW-1185">Reference proteome</keyword>
<evidence type="ECO:0000313" key="10">
    <source>
        <dbReference type="Proteomes" id="UP000541444"/>
    </source>
</evidence>
<evidence type="ECO:0000256" key="5">
    <source>
        <dbReference type="ARBA" id="ARBA00023242"/>
    </source>
</evidence>
<comment type="subcellular location">
    <subcellularLocation>
        <location evidence="1 6">Nucleus</location>
    </subcellularLocation>
</comment>
<accession>A0A7J7P1Q1</accession>
<feature type="compositionally biased region" description="Polar residues" evidence="7">
    <location>
        <begin position="47"/>
        <end position="66"/>
    </location>
</feature>
<evidence type="ECO:0000313" key="9">
    <source>
        <dbReference type="EMBL" id="KAF6173243.1"/>
    </source>
</evidence>
<dbReference type="PANTHER" id="PTHR33057">
    <property type="entry name" value="TRANSCRIPTION REPRESSOR OFP7-RELATED"/>
    <property type="match status" value="1"/>
</dbReference>
<dbReference type="GO" id="GO:0045892">
    <property type="term" value="P:negative regulation of DNA-templated transcription"/>
    <property type="evidence" value="ECO:0007669"/>
    <property type="project" value="UniProtKB-UniRule"/>
</dbReference>
<dbReference type="InterPro" id="IPR027417">
    <property type="entry name" value="P-loop_NTPase"/>
</dbReference>
<evidence type="ECO:0000256" key="6">
    <source>
        <dbReference type="RuleBase" id="RU367028"/>
    </source>
</evidence>
<feature type="region of interest" description="Disordered" evidence="7">
    <location>
        <begin position="32"/>
        <end position="83"/>
    </location>
</feature>
<dbReference type="Proteomes" id="UP000541444">
    <property type="component" value="Unassembled WGS sequence"/>
</dbReference>
<sequence>MSSTRRKLLQNKITVNIGCSCRRPKLSAIFWPKPKPKAPNAHKNPDVHNTSTTSLGLKDNSNTTFSPKPYYEPKNHPKSSKTSNVYGKIGESVAVVKDSNDPYLDFRHSMLQMIMEKEIYSKDDLRELLDCFLSLNSPYHHDIIIRAFTEIWHGDKKDEVLKVLGGISTFQDCKGVGQVARIQGVTKDNNTLGYWYLPAHHEAALAVRSQFEARDDDIIIISPPKAGRTWLKALISSILNVLRDCNFDDHEDEWMTQRTGVHFYGPYLDHVLEYWKKSLDTLDKIMFFIYEQPELRPFARDEEVKKAWDCWRLEEQFHNRDGRDINGIARLKLDGSGLDLYI</sequence>
<dbReference type="InterPro" id="IPR038933">
    <property type="entry name" value="Ovate"/>
</dbReference>
<comment type="caution">
    <text evidence="9">The sequence shown here is derived from an EMBL/GenBank/DDBJ whole genome shotgun (WGS) entry which is preliminary data.</text>
</comment>
<dbReference type="Gene3D" id="3.40.50.300">
    <property type="entry name" value="P-loop containing nucleotide triphosphate hydrolases"/>
    <property type="match status" value="1"/>
</dbReference>
<evidence type="ECO:0000256" key="2">
    <source>
        <dbReference type="ARBA" id="ARBA00022491"/>
    </source>
</evidence>
<dbReference type="SUPFAM" id="SSF52540">
    <property type="entry name" value="P-loop containing nucleoside triphosphate hydrolases"/>
    <property type="match status" value="1"/>
</dbReference>
<evidence type="ECO:0000256" key="7">
    <source>
        <dbReference type="SAM" id="MobiDB-lite"/>
    </source>
</evidence>
<keyword evidence="4 6" id="KW-0804">Transcription</keyword>
<dbReference type="Pfam" id="PF04844">
    <property type="entry name" value="Ovate"/>
    <property type="match status" value="1"/>
</dbReference>
<evidence type="ECO:0000256" key="1">
    <source>
        <dbReference type="ARBA" id="ARBA00004123"/>
    </source>
</evidence>
<dbReference type="PANTHER" id="PTHR33057:SF70">
    <property type="entry name" value="TRANSCRIPTION REPRESSOR-RELATED"/>
    <property type="match status" value="1"/>
</dbReference>
<dbReference type="InterPro" id="IPR006458">
    <property type="entry name" value="Ovate_C"/>
</dbReference>
<organism evidence="9 10">
    <name type="scientific">Kingdonia uniflora</name>
    <dbReference type="NCBI Taxonomy" id="39325"/>
    <lineage>
        <taxon>Eukaryota</taxon>
        <taxon>Viridiplantae</taxon>
        <taxon>Streptophyta</taxon>
        <taxon>Embryophyta</taxon>
        <taxon>Tracheophyta</taxon>
        <taxon>Spermatophyta</taxon>
        <taxon>Magnoliopsida</taxon>
        <taxon>Ranunculales</taxon>
        <taxon>Circaeasteraceae</taxon>
        <taxon>Kingdonia</taxon>
    </lineage>
</organism>
<dbReference type="PROSITE" id="PS51754">
    <property type="entry name" value="OVATE"/>
    <property type="match status" value="1"/>
</dbReference>
<dbReference type="EMBL" id="JACGCM010000347">
    <property type="protein sequence ID" value="KAF6173243.1"/>
    <property type="molecule type" value="Genomic_DNA"/>
</dbReference>
<dbReference type="NCBIfam" id="TIGR01568">
    <property type="entry name" value="A_thal_3678"/>
    <property type="match status" value="1"/>
</dbReference>
<feature type="domain" description="OVATE" evidence="8">
    <location>
        <begin position="95"/>
        <end position="154"/>
    </location>
</feature>
<keyword evidence="3 6" id="KW-0805">Transcription regulation</keyword>
<gene>
    <name evidence="9" type="ORF">GIB67_026938</name>
</gene>
<name>A0A7J7P1Q1_9MAGN</name>
<reference evidence="9 10" key="1">
    <citation type="journal article" date="2020" name="IScience">
        <title>Genome Sequencing of the Endangered Kingdonia uniflora (Circaeasteraceae, Ranunculales) Reveals Potential Mechanisms of Evolutionary Specialization.</title>
        <authorList>
            <person name="Sun Y."/>
            <person name="Deng T."/>
            <person name="Zhang A."/>
            <person name="Moore M.J."/>
            <person name="Landis J.B."/>
            <person name="Lin N."/>
            <person name="Zhang H."/>
            <person name="Zhang X."/>
            <person name="Huang J."/>
            <person name="Zhang X."/>
            <person name="Sun H."/>
            <person name="Wang H."/>
        </authorList>
    </citation>
    <scope>NUCLEOTIDE SEQUENCE [LARGE SCALE GENOMIC DNA]</scope>
    <source>
        <strain evidence="9">TB1705</strain>
        <tissue evidence="9">Leaf</tissue>
    </source>
</reference>